<dbReference type="EMBL" id="LVCJ01000004">
    <property type="protein sequence ID" value="OAL39755.1"/>
    <property type="molecule type" value="Genomic_DNA"/>
</dbReference>
<dbReference type="RefSeq" id="XP_022504767.1">
    <property type="nucleotide sequence ID" value="XM_022639459.1"/>
</dbReference>
<comment type="caution">
    <text evidence="3">The sequence shown here is derived from an EMBL/GenBank/DDBJ whole genome shotgun (WGS) entry which is preliminary data.</text>
</comment>
<evidence type="ECO:0000313" key="3">
    <source>
        <dbReference type="EMBL" id="OAL39755.1"/>
    </source>
</evidence>
<gene>
    <name evidence="3" type="ORF">AYO20_01152</name>
</gene>
<proteinExistence type="predicted"/>
<name>A0A178DFA9_9EURO</name>
<accession>A0A178DFA9</accession>
<keyword evidence="2" id="KW-0472">Membrane</keyword>
<keyword evidence="2" id="KW-0812">Transmembrane</keyword>
<evidence type="ECO:0000313" key="4">
    <source>
        <dbReference type="Proteomes" id="UP000185904"/>
    </source>
</evidence>
<protein>
    <submittedName>
        <fullName evidence="3">Uncharacterized protein</fullName>
    </submittedName>
</protein>
<dbReference type="AlphaFoldDB" id="A0A178DFA9"/>
<reference evidence="3 4" key="1">
    <citation type="submission" date="2016-03" db="EMBL/GenBank/DDBJ databases">
        <title>The draft genome sequence of Fonsecaea nubica causative agent of cutaneous subcutaneous infection in human host.</title>
        <authorList>
            <person name="Costa F."/>
            <person name="Sybren D.H."/>
            <person name="Raittz R.T."/>
            <person name="Weiss V.A."/>
            <person name="Leao A.C."/>
            <person name="Gomes R."/>
            <person name="De Souza E.M."/>
            <person name="Pedrosa F.O."/>
            <person name="Steffens M.B."/>
            <person name="Bombassaro A."/>
            <person name="Tadra-Sfeir M.Z."/>
            <person name="Moreno L.F."/>
            <person name="Najafzadeh M.J."/>
            <person name="Felipe M.S."/>
            <person name="Teixeira M."/>
            <person name="Sun J."/>
            <person name="Xi L."/>
            <person name="Castro M.A."/>
            <person name="Vicente V.A."/>
        </authorList>
    </citation>
    <scope>NUCLEOTIDE SEQUENCE [LARGE SCALE GENOMIC DNA]</scope>
    <source>
        <strain evidence="3 4">CBS 269.64</strain>
    </source>
</reference>
<dbReference type="OrthoDB" id="5423884at2759"/>
<feature type="region of interest" description="Disordered" evidence="1">
    <location>
        <begin position="176"/>
        <end position="198"/>
    </location>
</feature>
<feature type="transmembrane region" description="Helical" evidence="2">
    <location>
        <begin position="111"/>
        <end position="133"/>
    </location>
</feature>
<evidence type="ECO:0000256" key="2">
    <source>
        <dbReference type="SAM" id="Phobius"/>
    </source>
</evidence>
<dbReference type="GeneID" id="34584577"/>
<sequence>MPAHDPRHHRRLWGDFSFSFLASLVGRSKDAHRGDTIFPNNNNTLDILPGRYKDIDQLTLAPIFDSPSMNSFQVYEPGGGSGTSSLTKRQAILAIPTTYLGLNAGPKPGTVAAIVLGSIGGFLLIIYVVWAALNYGNVFGLRRGVVEEEVIRRRGPRSSSRREGTIVEETIEVDRRSSVRRRGASSVRDPDEDATVEE</sequence>
<evidence type="ECO:0000256" key="1">
    <source>
        <dbReference type="SAM" id="MobiDB-lite"/>
    </source>
</evidence>
<keyword evidence="2" id="KW-1133">Transmembrane helix</keyword>
<organism evidence="3 4">
    <name type="scientific">Fonsecaea nubica</name>
    <dbReference type="NCBI Taxonomy" id="856822"/>
    <lineage>
        <taxon>Eukaryota</taxon>
        <taxon>Fungi</taxon>
        <taxon>Dikarya</taxon>
        <taxon>Ascomycota</taxon>
        <taxon>Pezizomycotina</taxon>
        <taxon>Eurotiomycetes</taxon>
        <taxon>Chaetothyriomycetidae</taxon>
        <taxon>Chaetothyriales</taxon>
        <taxon>Herpotrichiellaceae</taxon>
        <taxon>Fonsecaea</taxon>
    </lineage>
</organism>
<dbReference type="Proteomes" id="UP000185904">
    <property type="component" value="Unassembled WGS sequence"/>
</dbReference>
<keyword evidence="4" id="KW-1185">Reference proteome</keyword>